<evidence type="ECO:0000256" key="4">
    <source>
        <dbReference type="ARBA" id="ARBA00023295"/>
    </source>
</evidence>
<dbReference type="PIRSF" id="PIRSF025414">
    <property type="entry name" value="Alpha-L-arabinofuranosidase"/>
    <property type="match status" value="1"/>
</dbReference>
<evidence type="ECO:0000256" key="6">
    <source>
        <dbReference type="PIRSR" id="PIRSR606710-2"/>
    </source>
</evidence>
<reference evidence="8" key="1">
    <citation type="journal article" date="2014" name="Int. J. Syst. Evol. Microbiol.">
        <title>Complete genome sequence of Corynebacterium casei LMG S-19264T (=DSM 44701T), isolated from a smear-ripened cheese.</title>
        <authorList>
            <consortium name="US DOE Joint Genome Institute (JGI-PGF)"/>
            <person name="Walter F."/>
            <person name="Albersmeier A."/>
            <person name="Kalinowski J."/>
            <person name="Ruckert C."/>
        </authorList>
    </citation>
    <scope>NUCLEOTIDE SEQUENCE</scope>
    <source>
        <strain evidence="8">KCTC 12719</strain>
    </source>
</reference>
<gene>
    <name evidence="8" type="ORF">GCM10007103_31270</name>
</gene>
<keyword evidence="3 7" id="KW-0378">Hydrolase</keyword>
<keyword evidence="4 7" id="KW-0326">Glycosidase</keyword>
<dbReference type="PANTHER" id="PTHR43817:SF1">
    <property type="entry name" value="HYDROLASE, FAMILY 43, PUTATIVE (AFU_ORTHOLOGUE AFUA_3G01660)-RELATED"/>
    <property type="match status" value="1"/>
</dbReference>
<dbReference type="GO" id="GO:0005975">
    <property type="term" value="P:carbohydrate metabolic process"/>
    <property type="evidence" value="ECO:0007669"/>
    <property type="project" value="InterPro"/>
</dbReference>
<dbReference type="PANTHER" id="PTHR43817">
    <property type="entry name" value="GLYCOSYL HYDROLASE"/>
    <property type="match status" value="1"/>
</dbReference>
<dbReference type="InterPro" id="IPR016828">
    <property type="entry name" value="Alpha-L-arabinofuranosidase"/>
</dbReference>
<keyword evidence="9" id="KW-1185">Reference proteome</keyword>
<dbReference type="EMBL" id="BMXB01000018">
    <property type="protein sequence ID" value="GHA48084.1"/>
    <property type="molecule type" value="Genomic_DNA"/>
</dbReference>
<feature type="site" description="Important for catalytic activity, responsible for pKa modulation of the active site Glu and correct orientation of both the proton donor and substrate" evidence="6">
    <location>
        <position position="158"/>
    </location>
</feature>
<evidence type="ECO:0000256" key="7">
    <source>
        <dbReference type="RuleBase" id="RU361187"/>
    </source>
</evidence>
<dbReference type="GO" id="GO:0004553">
    <property type="term" value="F:hydrolase activity, hydrolyzing O-glycosyl compounds"/>
    <property type="evidence" value="ECO:0007669"/>
    <property type="project" value="InterPro"/>
</dbReference>
<dbReference type="AlphaFoldDB" id="A0A918SKL1"/>
<reference evidence="8" key="2">
    <citation type="submission" date="2020-09" db="EMBL/GenBank/DDBJ databases">
        <authorList>
            <person name="Sun Q."/>
            <person name="Kim S."/>
        </authorList>
    </citation>
    <scope>NUCLEOTIDE SEQUENCE</scope>
    <source>
        <strain evidence="8">KCTC 12719</strain>
    </source>
</reference>
<organism evidence="8 9">
    <name type="scientific">Salinimicrobium marinum</name>
    <dbReference type="NCBI Taxonomy" id="680283"/>
    <lineage>
        <taxon>Bacteria</taxon>
        <taxon>Pseudomonadati</taxon>
        <taxon>Bacteroidota</taxon>
        <taxon>Flavobacteriia</taxon>
        <taxon>Flavobacteriales</taxon>
        <taxon>Flavobacteriaceae</taxon>
        <taxon>Salinimicrobium</taxon>
    </lineage>
</organism>
<evidence type="ECO:0000256" key="3">
    <source>
        <dbReference type="ARBA" id="ARBA00022801"/>
    </source>
</evidence>
<evidence type="ECO:0000313" key="8">
    <source>
        <dbReference type="EMBL" id="GHA48084.1"/>
    </source>
</evidence>
<comment type="similarity">
    <text evidence="1 7">Belongs to the glycosyl hydrolase 43 family.</text>
</comment>
<dbReference type="Gene3D" id="2.115.10.20">
    <property type="entry name" value="Glycosyl hydrolase domain, family 43"/>
    <property type="match status" value="1"/>
</dbReference>
<sequence length="350" mass="39795">MVFFLVSCSKKSEGDVSGSEVGEDTPGKDTFLNPLISNGADPWVLKHGNSYFYTHTTGGNLELRETAFMEDLENADVQEIWEPPSGEDYSFQIWAPELHFIDDKWYMYFAATSHNEDSEKVDANRRMYVIESSSESPMNTDWEFKGKISDETDYWAIDGTVLNMDEGNYFIWSGWRTTNQPENSGKQQLYIARMKNPWTLEGSRVMISEPEFDWERNGLVNEGPVVWRNPDGEIFLFYSASGCWTDEYKIGVLQLKGGNPLDADSWIKHVDPLFEKSEANSVYGPGHNSFFKSPDGTEDWVLYHANNNSGEGCGEKRKPRMQKIDWDENGFPVLGVPADTSIPMKIPSSN</sequence>
<feature type="active site" description="Proton acceptor" evidence="5">
    <location>
        <position position="41"/>
    </location>
</feature>
<accession>A0A918SKL1</accession>
<evidence type="ECO:0000313" key="9">
    <source>
        <dbReference type="Proteomes" id="UP000610456"/>
    </source>
</evidence>
<comment type="caution">
    <text evidence="8">The sequence shown here is derived from an EMBL/GenBank/DDBJ whole genome shotgun (WGS) entry which is preliminary data.</text>
</comment>
<proteinExistence type="inferred from homology"/>
<feature type="active site" description="Proton donor" evidence="5">
    <location>
        <position position="222"/>
    </location>
</feature>
<dbReference type="Pfam" id="PF04616">
    <property type="entry name" value="Glyco_hydro_43"/>
    <property type="match status" value="1"/>
</dbReference>
<dbReference type="Proteomes" id="UP000610456">
    <property type="component" value="Unassembled WGS sequence"/>
</dbReference>
<name>A0A918SKL1_9FLAO</name>
<protein>
    <submittedName>
        <fullName evidence="8">Glycosyl hydrolase family 43</fullName>
    </submittedName>
</protein>
<dbReference type="CDD" id="cd18820">
    <property type="entry name" value="GH43_LbAraf43-like"/>
    <property type="match status" value="1"/>
</dbReference>
<dbReference type="SUPFAM" id="SSF75005">
    <property type="entry name" value="Arabinanase/levansucrase/invertase"/>
    <property type="match status" value="1"/>
</dbReference>
<keyword evidence="2" id="KW-0732">Signal</keyword>
<dbReference type="InterPro" id="IPR006710">
    <property type="entry name" value="Glyco_hydro_43"/>
</dbReference>
<evidence type="ECO:0000256" key="5">
    <source>
        <dbReference type="PIRSR" id="PIRSR606710-1"/>
    </source>
</evidence>
<evidence type="ECO:0000256" key="1">
    <source>
        <dbReference type="ARBA" id="ARBA00009865"/>
    </source>
</evidence>
<evidence type="ECO:0000256" key="2">
    <source>
        <dbReference type="ARBA" id="ARBA00022729"/>
    </source>
</evidence>
<dbReference type="InterPro" id="IPR023296">
    <property type="entry name" value="Glyco_hydro_beta-prop_sf"/>
</dbReference>